<dbReference type="GO" id="GO:0008777">
    <property type="term" value="F:acetylornithine deacetylase activity"/>
    <property type="evidence" value="ECO:0007669"/>
    <property type="project" value="UniProtKB-EC"/>
</dbReference>
<dbReference type="EC" id="3.5.1.16" evidence="9"/>
<evidence type="ECO:0000259" key="8">
    <source>
        <dbReference type="Pfam" id="PF07687"/>
    </source>
</evidence>
<evidence type="ECO:0000256" key="5">
    <source>
        <dbReference type="ARBA" id="ARBA00022801"/>
    </source>
</evidence>
<dbReference type="SUPFAM" id="SSF55031">
    <property type="entry name" value="Bacterial exopeptidase dimerisation domain"/>
    <property type="match status" value="1"/>
</dbReference>
<sequence>MRELAVADEAVLAAVAAEAGWMEDLLVRLVGAPTVLGNEEAGQRIMEEAFSESGLETRGVPLDAEALRAARGASPFSWEVAGKRNVVADWPAGGGEDRGRSLVLNGHVDVVPPAAEELWTHPPYAATRDGDWLYGRGAGDMKAGLAAMAGVVRALKRAGYAPAAPVQLQSVVEEECTGHGALQCLLDGATADACVIAEPHPDHLTVAQVGVLWFHVDVAGVPAHAARASRLGFNAIDAAYEVLASLRDLEELLNEDPPAPFDAFEHPINLNPGVISGGDWPSTVAASCTLSCRIGLYPGQGPEEMRRLVEDAVAKAAASSPRLAENPPRVRYDGFSSEGSVVAEDDPLVAALSGAYGRLHGELPATVATTATTDARHFVRAGVPAVCFGPRAERIHGIDERVSLRSVVESAQVLGLFIKDWCGLVWAPDREEES</sequence>
<dbReference type="EMBL" id="CADCUZ010000024">
    <property type="protein sequence ID" value="CAA9399244.1"/>
    <property type="molecule type" value="Genomic_DNA"/>
</dbReference>
<evidence type="ECO:0000256" key="3">
    <source>
        <dbReference type="ARBA" id="ARBA00006247"/>
    </source>
</evidence>
<organism evidence="9">
    <name type="scientific">uncultured Rubrobacteraceae bacterium</name>
    <dbReference type="NCBI Taxonomy" id="349277"/>
    <lineage>
        <taxon>Bacteria</taxon>
        <taxon>Bacillati</taxon>
        <taxon>Actinomycetota</taxon>
        <taxon>Rubrobacteria</taxon>
        <taxon>Rubrobacterales</taxon>
        <taxon>Rubrobacteraceae</taxon>
        <taxon>environmental samples</taxon>
    </lineage>
</organism>
<evidence type="ECO:0000256" key="6">
    <source>
        <dbReference type="ARBA" id="ARBA00022833"/>
    </source>
</evidence>
<dbReference type="Gene3D" id="3.40.630.10">
    <property type="entry name" value="Zn peptidases"/>
    <property type="match status" value="1"/>
</dbReference>
<dbReference type="Pfam" id="PF01546">
    <property type="entry name" value="Peptidase_M20"/>
    <property type="match status" value="1"/>
</dbReference>
<dbReference type="NCBIfam" id="TIGR01910">
    <property type="entry name" value="DapE-ArgE"/>
    <property type="match status" value="1"/>
</dbReference>
<evidence type="ECO:0000256" key="4">
    <source>
        <dbReference type="ARBA" id="ARBA00022723"/>
    </source>
</evidence>
<evidence type="ECO:0000256" key="7">
    <source>
        <dbReference type="ARBA" id="ARBA00023285"/>
    </source>
</evidence>
<protein>
    <submittedName>
        <fullName evidence="9">Acetylornithine deacetylase</fullName>
        <ecNumber evidence="9">3.5.1.16</ecNumber>
    </submittedName>
</protein>
<comment type="similarity">
    <text evidence="3">Belongs to the peptidase M20A family.</text>
</comment>
<evidence type="ECO:0000313" key="9">
    <source>
        <dbReference type="EMBL" id="CAA9399244.1"/>
    </source>
</evidence>
<evidence type="ECO:0000256" key="2">
    <source>
        <dbReference type="ARBA" id="ARBA00001947"/>
    </source>
</evidence>
<dbReference type="Pfam" id="PF07687">
    <property type="entry name" value="M20_dimer"/>
    <property type="match status" value="1"/>
</dbReference>
<dbReference type="InterPro" id="IPR050072">
    <property type="entry name" value="Peptidase_M20A"/>
</dbReference>
<dbReference type="Gene3D" id="3.30.70.360">
    <property type="match status" value="1"/>
</dbReference>
<dbReference type="InterPro" id="IPR036264">
    <property type="entry name" value="Bact_exopeptidase_dim_dom"/>
</dbReference>
<proteinExistence type="inferred from homology"/>
<keyword evidence="5 9" id="KW-0378">Hydrolase</keyword>
<feature type="domain" description="Peptidase M20 dimerisation" evidence="8">
    <location>
        <begin position="207"/>
        <end position="318"/>
    </location>
</feature>
<keyword evidence="6" id="KW-0862">Zinc</keyword>
<comment type="cofactor">
    <cofactor evidence="2">
        <name>Zn(2+)</name>
        <dbReference type="ChEBI" id="CHEBI:29105"/>
    </cofactor>
</comment>
<reference evidence="9" key="1">
    <citation type="submission" date="2020-02" db="EMBL/GenBank/DDBJ databases">
        <authorList>
            <person name="Meier V. D."/>
        </authorList>
    </citation>
    <scope>NUCLEOTIDE SEQUENCE</scope>
    <source>
        <strain evidence="9">AVDCRST_MAG55</strain>
    </source>
</reference>
<dbReference type="SUPFAM" id="SSF53187">
    <property type="entry name" value="Zn-dependent exopeptidases"/>
    <property type="match status" value="1"/>
</dbReference>
<keyword evidence="7" id="KW-0170">Cobalt</keyword>
<keyword evidence="4" id="KW-0479">Metal-binding</keyword>
<evidence type="ECO:0000256" key="1">
    <source>
        <dbReference type="ARBA" id="ARBA00001941"/>
    </source>
</evidence>
<dbReference type="InterPro" id="IPR010182">
    <property type="entry name" value="ArgE/DapE"/>
</dbReference>
<dbReference type="InterPro" id="IPR002933">
    <property type="entry name" value="Peptidase_M20"/>
</dbReference>
<comment type="cofactor">
    <cofactor evidence="1">
        <name>Co(2+)</name>
        <dbReference type="ChEBI" id="CHEBI:48828"/>
    </cofactor>
</comment>
<dbReference type="PANTHER" id="PTHR43808">
    <property type="entry name" value="ACETYLORNITHINE DEACETYLASE"/>
    <property type="match status" value="1"/>
</dbReference>
<dbReference type="PANTHER" id="PTHR43808:SF25">
    <property type="entry name" value="PEPTIDASE M20 DIMERISATION DOMAIN-CONTAINING PROTEIN"/>
    <property type="match status" value="1"/>
</dbReference>
<gene>
    <name evidence="9" type="ORF">AVDCRST_MAG55-546</name>
</gene>
<accession>A0A6J4NVI3</accession>
<dbReference type="InterPro" id="IPR011650">
    <property type="entry name" value="Peptidase_M20_dimer"/>
</dbReference>
<dbReference type="GO" id="GO:0046872">
    <property type="term" value="F:metal ion binding"/>
    <property type="evidence" value="ECO:0007669"/>
    <property type="project" value="UniProtKB-KW"/>
</dbReference>
<name>A0A6J4NVI3_9ACTN</name>
<dbReference type="NCBIfam" id="NF005306">
    <property type="entry name" value="PRK06837.1"/>
    <property type="match status" value="1"/>
</dbReference>
<dbReference type="AlphaFoldDB" id="A0A6J4NVI3"/>